<keyword evidence="1" id="KW-0175">Coiled coil</keyword>
<protein>
    <recommendedName>
        <fullName evidence="2">FHA domain-containing protein</fullName>
    </recommendedName>
</protein>
<feature type="domain" description="FHA" evidence="2">
    <location>
        <begin position="148"/>
        <end position="197"/>
    </location>
</feature>
<dbReference type="PROSITE" id="PS50006">
    <property type="entry name" value="FHA_DOMAIN"/>
    <property type="match status" value="1"/>
</dbReference>
<dbReference type="Gramene" id="Pp3c18_4140V3.1">
    <property type="protein sequence ID" value="Pp3c18_4140V3.1"/>
    <property type="gene ID" value="Pp3c18_4140"/>
</dbReference>
<dbReference type="PaxDb" id="3218-PP1S17_113V6.1"/>
<dbReference type="InterPro" id="IPR000253">
    <property type="entry name" value="FHA_dom"/>
</dbReference>
<evidence type="ECO:0000313" key="4">
    <source>
        <dbReference type="EnsemblPlants" id="Pp3c18_4140V3.1"/>
    </source>
</evidence>
<reference evidence="3 5" key="1">
    <citation type="journal article" date="2008" name="Science">
        <title>The Physcomitrella genome reveals evolutionary insights into the conquest of land by plants.</title>
        <authorList>
            <person name="Rensing S."/>
            <person name="Lang D."/>
            <person name="Zimmer A."/>
            <person name="Terry A."/>
            <person name="Salamov A."/>
            <person name="Shapiro H."/>
            <person name="Nishiyama T."/>
            <person name="Perroud P.-F."/>
            <person name="Lindquist E."/>
            <person name="Kamisugi Y."/>
            <person name="Tanahashi T."/>
            <person name="Sakakibara K."/>
            <person name="Fujita T."/>
            <person name="Oishi K."/>
            <person name="Shin-I T."/>
            <person name="Kuroki Y."/>
            <person name="Toyoda A."/>
            <person name="Suzuki Y."/>
            <person name="Hashimoto A."/>
            <person name="Yamaguchi K."/>
            <person name="Sugano A."/>
            <person name="Kohara Y."/>
            <person name="Fujiyama A."/>
            <person name="Anterola A."/>
            <person name="Aoki S."/>
            <person name="Ashton N."/>
            <person name="Barbazuk W.B."/>
            <person name="Barker E."/>
            <person name="Bennetzen J."/>
            <person name="Bezanilla M."/>
            <person name="Blankenship R."/>
            <person name="Cho S.H."/>
            <person name="Dutcher S."/>
            <person name="Estelle M."/>
            <person name="Fawcett J.A."/>
            <person name="Gundlach H."/>
            <person name="Hanada K."/>
            <person name="Heyl A."/>
            <person name="Hicks K.A."/>
            <person name="Hugh J."/>
            <person name="Lohr M."/>
            <person name="Mayer K."/>
            <person name="Melkozernov A."/>
            <person name="Murata T."/>
            <person name="Nelson D."/>
            <person name="Pils B."/>
            <person name="Prigge M."/>
            <person name="Reiss B."/>
            <person name="Renner T."/>
            <person name="Rombauts S."/>
            <person name="Rushton P."/>
            <person name="Sanderfoot A."/>
            <person name="Schween G."/>
            <person name="Shiu S.-H."/>
            <person name="Stueber K."/>
            <person name="Theodoulou F.L."/>
            <person name="Tu H."/>
            <person name="Van de Peer Y."/>
            <person name="Verrier P.J."/>
            <person name="Waters E."/>
            <person name="Wood A."/>
            <person name="Yang L."/>
            <person name="Cove D."/>
            <person name="Cuming A."/>
            <person name="Hasebe M."/>
            <person name="Lucas S."/>
            <person name="Mishler D.B."/>
            <person name="Reski R."/>
            <person name="Grigoriev I."/>
            <person name="Quatrano R.S."/>
            <person name="Boore J.L."/>
        </authorList>
    </citation>
    <scope>NUCLEOTIDE SEQUENCE [LARGE SCALE GENOMIC DNA]</scope>
    <source>
        <strain evidence="4 5">cv. Gransden 2004</strain>
    </source>
</reference>
<dbReference type="EnsemblPlants" id="Pp3c18_4140V3.2">
    <property type="protein sequence ID" value="Pp3c18_4140V3.2"/>
    <property type="gene ID" value="Pp3c18_4140"/>
</dbReference>
<dbReference type="Gramene" id="Pp3c18_4140V3.2">
    <property type="protein sequence ID" value="Pp3c18_4140V3.2"/>
    <property type="gene ID" value="Pp3c18_4140"/>
</dbReference>
<accession>A0A2K1IZU0</accession>
<sequence>MLSVPFIITVNTSCSVRLYSAIERSSPVVEFVRWKCGRIVYTKTRFRRRMALGLNILCPPPHLNLNMAFLAQVFLQRLRLQHRIQVIGGVFVRGLFYLNVFEAFSRLLVFEMWRMSQGAIMEKLPLTLCMERGPGEGKSFLATHLKRITIGRTRTNNYPIKDPTVSQKHAFIEWQVDHWVIVDIGSSNGTDVNGHILVEQQPMRLQNGDLIRVGEAIKIRVQIEEEELDEEELETEVEEDEDVEQGITVEEWFEQERLRIVKTVQARADATILEMKQSAEQLKKMFREHAGVE</sequence>
<dbReference type="Pfam" id="PF00498">
    <property type="entry name" value="FHA"/>
    <property type="match status" value="1"/>
</dbReference>
<evidence type="ECO:0000313" key="5">
    <source>
        <dbReference type="Proteomes" id="UP000006727"/>
    </source>
</evidence>
<dbReference type="Gene3D" id="2.60.200.20">
    <property type="match status" value="1"/>
</dbReference>
<evidence type="ECO:0000259" key="2">
    <source>
        <dbReference type="PROSITE" id="PS50006"/>
    </source>
</evidence>
<dbReference type="SMART" id="SM00240">
    <property type="entry name" value="FHA"/>
    <property type="match status" value="1"/>
</dbReference>
<proteinExistence type="predicted"/>
<dbReference type="SUPFAM" id="SSF49879">
    <property type="entry name" value="SMAD/FHA domain"/>
    <property type="match status" value="1"/>
</dbReference>
<dbReference type="GO" id="GO:0003729">
    <property type="term" value="F:mRNA binding"/>
    <property type="evidence" value="ECO:0000318"/>
    <property type="project" value="GO_Central"/>
</dbReference>
<feature type="coiled-coil region" evidence="1">
    <location>
        <begin position="214"/>
        <end position="243"/>
    </location>
</feature>
<reference evidence="4" key="3">
    <citation type="submission" date="2020-12" db="UniProtKB">
        <authorList>
            <consortium name="EnsemblPlants"/>
        </authorList>
    </citation>
    <scope>IDENTIFICATION</scope>
</reference>
<dbReference type="PANTHER" id="PTHR23308">
    <property type="entry name" value="NUCLEAR INHIBITOR OF PROTEIN PHOSPHATASE-1"/>
    <property type="match status" value="1"/>
</dbReference>
<dbReference type="EMBL" id="ABEU02000018">
    <property type="protein sequence ID" value="PNR34804.1"/>
    <property type="molecule type" value="Genomic_DNA"/>
</dbReference>
<organism evidence="3">
    <name type="scientific">Physcomitrium patens</name>
    <name type="common">Spreading-leaved earth moss</name>
    <name type="synonym">Physcomitrella patens</name>
    <dbReference type="NCBI Taxonomy" id="3218"/>
    <lineage>
        <taxon>Eukaryota</taxon>
        <taxon>Viridiplantae</taxon>
        <taxon>Streptophyta</taxon>
        <taxon>Embryophyta</taxon>
        <taxon>Bryophyta</taxon>
        <taxon>Bryophytina</taxon>
        <taxon>Bryopsida</taxon>
        <taxon>Funariidae</taxon>
        <taxon>Funariales</taxon>
        <taxon>Funariaceae</taxon>
        <taxon>Physcomitrium</taxon>
    </lineage>
</organism>
<gene>
    <name evidence="3" type="ORF">PHYPA_022702</name>
</gene>
<dbReference type="EnsemblPlants" id="Pp3c18_4140V3.1">
    <property type="protein sequence ID" value="Pp3c18_4140V3.1"/>
    <property type="gene ID" value="Pp3c18_4140"/>
</dbReference>
<dbReference type="AlphaFoldDB" id="A0A2K1IZU0"/>
<evidence type="ECO:0000313" key="3">
    <source>
        <dbReference type="EMBL" id="PNR34804.1"/>
    </source>
</evidence>
<name>A0A2K1IZU0_PHYPA</name>
<dbReference type="InterPro" id="IPR050923">
    <property type="entry name" value="Cell_Proc_Reg/RNA_Proc"/>
</dbReference>
<dbReference type="Proteomes" id="UP000006727">
    <property type="component" value="Chromosome 18"/>
</dbReference>
<keyword evidence="5" id="KW-1185">Reference proteome</keyword>
<reference evidence="3 5" key="2">
    <citation type="journal article" date="2018" name="Plant J.">
        <title>The Physcomitrella patens chromosome-scale assembly reveals moss genome structure and evolution.</title>
        <authorList>
            <person name="Lang D."/>
            <person name="Ullrich K.K."/>
            <person name="Murat F."/>
            <person name="Fuchs J."/>
            <person name="Jenkins J."/>
            <person name="Haas F.B."/>
            <person name="Piednoel M."/>
            <person name="Gundlach H."/>
            <person name="Van Bel M."/>
            <person name="Meyberg R."/>
            <person name="Vives C."/>
            <person name="Morata J."/>
            <person name="Symeonidi A."/>
            <person name="Hiss M."/>
            <person name="Muchero W."/>
            <person name="Kamisugi Y."/>
            <person name="Saleh O."/>
            <person name="Blanc G."/>
            <person name="Decker E.L."/>
            <person name="van Gessel N."/>
            <person name="Grimwood J."/>
            <person name="Hayes R.D."/>
            <person name="Graham S.W."/>
            <person name="Gunter L.E."/>
            <person name="McDaniel S.F."/>
            <person name="Hoernstein S.N.W."/>
            <person name="Larsson A."/>
            <person name="Li F.W."/>
            <person name="Perroud P.F."/>
            <person name="Phillips J."/>
            <person name="Ranjan P."/>
            <person name="Rokshar D.S."/>
            <person name="Rothfels C.J."/>
            <person name="Schneider L."/>
            <person name="Shu S."/>
            <person name="Stevenson D.W."/>
            <person name="Thummler F."/>
            <person name="Tillich M."/>
            <person name="Villarreal Aguilar J.C."/>
            <person name="Widiez T."/>
            <person name="Wong G.K."/>
            <person name="Wymore A."/>
            <person name="Zhang Y."/>
            <person name="Zimmer A.D."/>
            <person name="Quatrano R.S."/>
            <person name="Mayer K.F.X."/>
            <person name="Goodstein D."/>
            <person name="Casacuberta J.M."/>
            <person name="Vandepoele K."/>
            <person name="Reski R."/>
            <person name="Cuming A.C."/>
            <person name="Tuskan G.A."/>
            <person name="Maumus F."/>
            <person name="Salse J."/>
            <person name="Schmutz J."/>
            <person name="Rensing S.A."/>
        </authorList>
    </citation>
    <scope>NUCLEOTIDE SEQUENCE [LARGE SCALE GENOMIC DNA]</scope>
    <source>
        <strain evidence="4 5">cv. Gransden 2004</strain>
    </source>
</reference>
<evidence type="ECO:0000256" key="1">
    <source>
        <dbReference type="SAM" id="Coils"/>
    </source>
</evidence>
<dbReference type="InterPro" id="IPR008984">
    <property type="entry name" value="SMAD_FHA_dom_sf"/>
</dbReference>
<dbReference type="InParanoid" id="A0A2K1IZU0"/>